<gene>
    <name evidence="3" type="primary">minE</name>
    <name evidence="4" type="ORF">HMPREF1705_03041</name>
</gene>
<name>A0A0T5XBP8_9BACT</name>
<dbReference type="GO" id="GO:0032955">
    <property type="term" value="P:regulation of division septum assembly"/>
    <property type="evidence" value="ECO:0007669"/>
    <property type="project" value="InterPro"/>
</dbReference>
<evidence type="ECO:0000256" key="2">
    <source>
        <dbReference type="ARBA" id="ARBA00025265"/>
    </source>
</evidence>
<dbReference type="SUPFAM" id="SSF55229">
    <property type="entry name" value="Cell division protein MinE topological specificity domain"/>
    <property type="match status" value="1"/>
</dbReference>
<reference evidence="5" key="1">
    <citation type="submission" date="2012-09" db="EMBL/GenBank/DDBJ databases">
        <authorList>
            <person name="Weinstock G."/>
            <person name="Sodergren E."/>
            <person name="Clifton S."/>
            <person name="Fulton L."/>
            <person name="Fulton B."/>
            <person name="Courtney L."/>
            <person name="Fronick C."/>
            <person name="Harrison M."/>
            <person name="Strong C."/>
            <person name="Farmer C."/>
            <person name="Delehaunty K."/>
            <person name="Markovic C."/>
            <person name="Hall O."/>
            <person name="Minx P."/>
            <person name="Tomlinson C."/>
            <person name="Mitreva M."/>
            <person name="Nelson J."/>
            <person name="Hou S."/>
            <person name="Wollam A."/>
            <person name="Pepin K.H."/>
            <person name="Johnson M."/>
            <person name="Bhonagiri V."/>
            <person name="Nash W.E."/>
            <person name="Suruliraj S."/>
            <person name="Warren W."/>
            <person name="Chinwalla A."/>
            <person name="Mardis E.R."/>
            <person name="Wilson R.K."/>
        </authorList>
    </citation>
    <scope>NUCLEOTIDE SEQUENCE [LARGE SCALE GENOMIC DNA]</scope>
    <source>
        <strain evidence="5">OS1</strain>
    </source>
</reference>
<evidence type="ECO:0000313" key="4">
    <source>
        <dbReference type="EMBL" id="KRT35791.1"/>
    </source>
</evidence>
<dbReference type="OrthoDB" id="9796578at2"/>
<evidence type="ECO:0000256" key="1">
    <source>
        <dbReference type="ARBA" id="ARBA00008168"/>
    </source>
</evidence>
<dbReference type="EMBL" id="ACJX03000001">
    <property type="protein sequence ID" value="KRT35791.1"/>
    <property type="molecule type" value="Genomic_DNA"/>
</dbReference>
<keyword evidence="3 4" id="KW-0132">Cell division</keyword>
<dbReference type="Pfam" id="PF03776">
    <property type="entry name" value="MinE"/>
    <property type="match status" value="1"/>
</dbReference>
<protein>
    <recommendedName>
        <fullName evidence="3">Cell division topological specificity factor</fullName>
    </recommendedName>
</protein>
<comment type="similarity">
    <text evidence="1 3">Belongs to the MinE family.</text>
</comment>
<evidence type="ECO:0000256" key="3">
    <source>
        <dbReference type="HAMAP-Rule" id="MF_00262"/>
    </source>
</evidence>
<comment type="caution">
    <text evidence="4">The sequence shown here is derived from an EMBL/GenBank/DDBJ whole genome shotgun (WGS) entry which is preliminary data.</text>
</comment>
<evidence type="ECO:0000313" key="5">
    <source>
        <dbReference type="Proteomes" id="UP000005273"/>
    </source>
</evidence>
<dbReference type="AlphaFoldDB" id="A0A0T5XBP8"/>
<dbReference type="InterPro" id="IPR036707">
    <property type="entry name" value="MinE_sf"/>
</dbReference>
<proteinExistence type="inferred from homology"/>
<dbReference type="InterPro" id="IPR005527">
    <property type="entry name" value="MinE"/>
</dbReference>
<dbReference type="Proteomes" id="UP000005273">
    <property type="component" value="Unassembled WGS sequence"/>
</dbReference>
<dbReference type="NCBIfam" id="NF001422">
    <property type="entry name" value="PRK00296.1"/>
    <property type="match status" value="1"/>
</dbReference>
<organism evidence="4 5">
    <name type="scientific">Acetomicrobium hydrogeniformans ATCC BAA-1850</name>
    <dbReference type="NCBI Taxonomy" id="592015"/>
    <lineage>
        <taxon>Bacteria</taxon>
        <taxon>Thermotogati</taxon>
        <taxon>Synergistota</taxon>
        <taxon>Synergistia</taxon>
        <taxon>Synergistales</taxon>
        <taxon>Acetomicrobiaceae</taxon>
        <taxon>Acetomicrobium</taxon>
    </lineage>
</organism>
<dbReference type="HAMAP" id="MF_00262">
    <property type="entry name" value="MinE"/>
    <property type="match status" value="1"/>
</dbReference>
<sequence length="91" mass="10731">MAFLDRWFGRNKTKDEAKERLQLVLIHDRTDLAPELLEQLRTELIKVICNYLEVDDKKIELGLEREDRTVALVANIPVKNIKRYIPNAKNK</sequence>
<dbReference type="RefSeq" id="WP_009201507.1">
    <property type="nucleotide sequence ID" value="NZ_ACJX03000001.1"/>
</dbReference>
<keyword evidence="5" id="KW-1185">Reference proteome</keyword>
<dbReference type="eggNOG" id="COG0851">
    <property type="taxonomic scope" value="Bacteria"/>
</dbReference>
<comment type="function">
    <text evidence="2 3">Prevents the cell division inhibition by proteins MinC and MinD at internal division sites while permitting inhibition at polar sites. This ensures cell division at the proper site by restricting the formation of a division septum at the midpoint of the long axis of the cell.</text>
</comment>
<dbReference type="STRING" id="592015.HMPREF1705_03041"/>
<dbReference type="GO" id="GO:0051301">
    <property type="term" value="P:cell division"/>
    <property type="evidence" value="ECO:0007669"/>
    <property type="project" value="UniProtKB-KW"/>
</dbReference>
<accession>A0A0T5XBP8</accession>
<dbReference type="NCBIfam" id="TIGR01215">
    <property type="entry name" value="minE"/>
    <property type="match status" value="1"/>
</dbReference>
<dbReference type="Gene3D" id="3.30.1070.10">
    <property type="entry name" value="Cell division topological specificity factor MinE"/>
    <property type="match status" value="1"/>
</dbReference>
<keyword evidence="3" id="KW-0131">Cell cycle</keyword>